<dbReference type="AlphaFoldDB" id="A0A177TIJ3"/>
<feature type="region of interest" description="Disordered" evidence="1">
    <location>
        <begin position="38"/>
        <end position="65"/>
    </location>
</feature>
<evidence type="ECO:0000313" key="3">
    <source>
        <dbReference type="EMBL" id="KAE8260076.1"/>
    </source>
</evidence>
<evidence type="ECO:0000256" key="1">
    <source>
        <dbReference type="SAM" id="MobiDB-lite"/>
    </source>
</evidence>
<evidence type="ECO:0000256" key="2">
    <source>
        <dbReference type="SAM" id="Phobius"/>
    </source>
</evidence>
<feature type="transmembrane region" description="Helical" evidence="2">
    <location>
        <begin position="868"/>
        <end position="889"/>
    </location>
</feature>
<feature type="transmembrane region" description="Helical" evidence="2">
    <location>
        <begin position="611"/>
        <end position="628"/>
    </location>
</feature>
<organism evidence="3 4">
    <name type="scientific">Tilletia indica</name>
    <dbReference type="NCBI Taxonomy" id="43049"/>
    <lineage>
        <taxon>Eukaryota</taxon>
        <taxon>Fungi</taxon>
        <taxon>Dikarya</taxon>
        <taxon>Basidiomycota</taxon>
        <taxon>Ustilaginomycotina</taxon>
        <taxon>Exobasidiomycetes</taxon>
        <taxon>Tilletiales</taxon>
        <taxon>Tilletiaceae</taxon>
        <taxon>Tilletia</taxon>
    </lineage>
</organism>
<feature type="transmembrane region" description="Helical" evidence="2">
    <location>
        <begin position="739"/>
        <end position="757"/>
    </location>
</feature>
<feature type="region of interest" description="Disordered" evidence="1">
    <location>
        <begin position="650"/>
        <end position="683"/>
    </location>
</feature>
<keyword evidence="2" id="KW-1133">Transmembrane helix</keyword>
<keyword evidence="2" id="KW-0812">Transmembrane</keyword>
<feature type="transmembrane region" description="Helical" evidence="2">
    <location>
        <begin position="484"/>
        <end position="510"/>
    </location>
</feature>
<gene>
    <name evidence="3" type="ORF">A4X13_0g587</name>
</gene>
<keyword evidence="2" id="KW-0472">Membrane</keyword>
<protein>
    <submittedName>
        <fullName evidence="3">Uncharacterized protein</fullName>
    </submittedName>
</protein>
<sequence length="938" mass="105049">MSETPQGEQVQAGNSSSTDLSTPRESMFAFAQAVFTARKRDTDPPMRSSMLSEPRSASASQTRPIASLTSSELRSLVASRKMVHFLSSLQPSEYEDVQLLVERTYDLYRAEYERAWRAIVPGPAPESSQQAGVQVSNDDALLLHGFLTAVLDWVPLPQLQSGHLIDDDEDEERTASDQEYEAQQRRVVDQLKAAASPRADQPEDEVTQPSTSQGRGESNTALLQGRAQAFQKLLDLVRDESEAADDLTERLNAVVQISGKPFLLTLDSSVELRYQTKYLHVLGKRCVFLLETAYRLRLIVQYSRSQPSARSIFRSRTPLQNWMRMKDTVAEIGSPSNSPTDVLSGALHGFQPRSSAPLPKSSAQRQKSSTDDERGTKYDFDVLRFHSLFRERLASVNVLSTLGTEMAGSGLTGLPRPRMSPYAAARLERMAPVGDGPANENFWRMVNRGLPNAAGEAGRDGADLVEALQIFQRRRREVFSLRRFVLSFVPISVQTAVYNALVPGVVRIMIASPEVRQLWPQLLMHSGWLLFKICILISVLAARLGIPVPTGQDYPQRRAADDQQNEGQQGQGQGQAQDSSTQMLAKLSTLLGWLALADDLLAFAGLPPLSLFWKLYGVSVGAFAFILWDMERWLNRRLESIRREQRRAQRAVNAAGRAPVPGRDADGGPQIQPAQAAADAAEGAQVQLERPDAHRVAEIATPTETADQPSPPPSYPPPVYAPRRISVFARQRRDPGQQLGLVVAASLGPAPLLTYLLERLAYIGLDREDEELGLIPRSRVPDRAILDDSTGLIRAFWRPDRRERSVRGAHRLCAPERQVRLLYADIESEFPTAIHRTGRAPLSLIAHTMVNDGRSHADIFQSLFFETIYRLVMAFTLMIISLVPECEILRRKAMDRRTELWRNARRREVERRIKVEEYERERQDKEAEERRKSQPSST</sequence>
<keyword evidence="4" id="KW-1185">Reference proteome</keyword>
<reference evidence="3" key="1">
    <citation type="submission" date="2016-04" db="EMBL/GenBank/DDBJ databases">
        <authorList>
            <person name="Nguyen H.D."/>
            <person name="Samba Siva P."/>
            <person name="Cullis J."/>
            <person name="Levesque C.A."/>
            <person name="Hambleton S."/>
        </authorList>
    </citation>
    <scope>NUCLEOTIDE SEQUENCE</scope>
    <source>
        <strain evidence="3">DAOMC 236416</strain>
    </source>
</reference>
<feature type="compositionally biased region" description="Basic and acidic residues" evidence="1">
    <location>
        <begin position="917"/>
        <end position="932"/>
    </location>
</feature>
<feature type="region of interest" description="Disordered" evidence="1">
    <location>
        <begin position="917"/>
        <end position="938"/>
    </location>
</feature>
<accession>A0A177TIJ3</accession>
<name>A0A177TIJ3_9BASI</name>
<feature type="region of interest" description="Disordered" evidence="1">
    <location>
        <begin position="189"/>
        <end position="219"/>
    </location>
</feature>
<feature type="region of interest" description="Disordered" evidence="1">
    <location>
        <begin position="331"/>
        <end position="374"/>
    </location>
</feature>
<comment type="caution">
    <text evidence="3">The sequence shown here is derived from an EMBL/GenBank/DDBJ whole genome shotgun (WGS) entry which is preliminary data.</text>
</comment>
<feature type="transmembrane region" description="Helical" evidence="2">
    <location>
        <begin position="522"/>
        <end position="542"/>
    </location>
</feature>
<feature type="compositionally biased region" description="Polar residues" evidence="1">
    <location>
        <begin position="49"/>
        <end position="65"/>
    </location>
</feature>
<feature type="region of interest" description="Disordered" evidence="1">
    <location>
        <begin position="164"/>
        <end position="183"/>
    </location>
</feature>
<evidence type="ECO:0000313" key="4">
    <source>
        <dbReference type="Proteomes" id="UP000077521"/>
    </source>
</evidence>
<feature type="region of interest" description="Disordered" evidence="1">
    <location>
        <begin position="554"/>
        <end position="578"/>
    </location>
</feature>
<reference evidence="3" key="2">
    <citation type="journal article" date="2019" name="IMA Fungus">
        <title>Genome sequencing and comparison of five Tilletia species to identify candidate genes for the detection of regulated species infecting wheat.</title>
        <authorList>
            <person name="Nguyen H.D.T."/>
            <person name="Sultana T."/>
            <person name="Kesanakurti P."/>
            <person name="Hambleton S."/>
        </authorList>
    </citation>
    <scope>NUCLEOTIDE SEQUENCE</scope>
    <source>
        <strain evidence="3">DAOMC 236416</strain>
    </source>
</reference>
<feature type="compositionally biased region" description="Polar residues" evidence="1">
    <location>
        <begin position="207"/>
        <end position="219"/>
    </location>
</feature>
<proteinExistence type="predicted"/>
<feature type="compositionally biased region" description="Low complexity" evidence="1">
    <location>
        <begin position="667"/>
        <end position="683"/>
    </location>
</feature>
<dbReference type="Proteomes" id="UP000077521">
    <property type="component" value="Unassembled WGS sequence"/>
</dbReference>
<dbReference type="EMBL" id="LWDF02000019">
    <property type="protein sequence ID" value="KAE8260076.1"/>
    <property type="molecule type" value="Genomic_DNA"/>
</dbReference>
<feature type="region of interest" description="Disordered" evidence="1">
    <location>
        <begin position="1"/>
        <end position="23"/>
    </location>
</feature>